<protein>
    <submittedName>
        <fullName evidence="6">IclR family transcriptional regulator</fullName>
    </submittedName>
</protein>
<evidence type="ECO:0000259" key="5">
    <source>
        <dbReference type="PROSITE" id="PS51078"/>
    </source>
</evidence>
<evidence type="ECO:0000256" key="1">
    <source>
        <dbReference type="ARBA" id="ARBA00023015"/>
    </source>
</evidence>
<dbReference type="RefSeq" id="WP_380715080.1">
    <property type="nucleotide sequence ID" value="NZ_JBHSGI010000002.1"/>
</dbReference>
<dbReference type="InterPro" id="IPR050707">
    <property type="entry name" value="HTH_MetabolicPath_Reg"/>
</dbReference>
<dbReference type="InterPro" id="IPR036390">
    <property type="entry name" value="WH_DNA-bd_sf"/>
</dbReference>
<dbReference type="SUPFAM" id="SSF46785">
    <property type="entry name" value="Winged helix' DNA-binding domain"/>
    <property type="match status" value="1"/>
</dbReference>
<dbReference type="EMBL" id="JBHSGI010000002">
    <property type="protein sequence ID" value="MFC4667137.1"/>
    <property type="molecule type" value="Genomic_DNA"/>
</dbReference>
<name>A0ABV9KAC1_9RHOB</name>
<keyword evidence="7" id="KW-1185">Reference proteome</keyword>
<keyword evidence="1" id="KW-0805">Transcription regulation</keyword>
<dbReference type="Gene3D" id="1.10.10.10">
    <property type="entry name" value="Winged helix-like DNA-binding domain superfamily/Winged helix DNA-binding domain"/>
    <property type="match status" value="1"/>
</dbReference>
<feature type="domain" description="IclR-ED" evidence="5">
    <location>
        <begin position="107"/>
        <end position="290"/>
    </location>
</feature>
<gene>
    <name evidence="6" type="ORF">ACFO5X_01105</name>
</gene>
<feature type="domain" description="HTH iclR-type" evidence="4">
    <location>
        <begin position="46"/>
        <end position="106"/>
    </location>
</feature>
<dbReference type="SUPFAM" id="SSF55781">
    <property type="entry name" value="GAF domain-like"/>
    <property type="match status" value="1"/>
</dbReference>
<dbReference type="PROSITE" id="PS51077">
    <property type="entry name" value="HTH_ICLR"/>
    <property type="match status" value="1"/>
</dbReference>
<dbReference type="InterPro" id="IPR036388">
    <property type="entry name" value="WH-like_DNA-bd_sf"/>
</dbReference>
<dbReference type="InterPro" id="IPR029016">
    <property type="entry name" value="GAF-like_dom_sf"/>
</dbReference>
<organism evidence="6 7">
    <name type="scientific">Seohaeicola nanhaiensis</name>
    <dbReference type="NCBI Taxonomy" id="1387282"/>
    <lineage>
        <taxon>Bacteria</taxon>
        <taxon>Pseudomonadati</taxon>
        <taxon>Pseudomonadota</taxon>
        <taxon>Alphaproteobacteria</taxon>
        <taxon>Rhodobacterales</taxon>
        <taxon>Roseobacteraceae</taxon>
        <taxon>Seohaeicola</taxon>
    </lineage>
</organism>
<dbReference type="Pfam" id="PF01614">
    <property type="entry name" value="IclR_C"/>
    <property type="match status" value="1"/>
</dbReference>
<evidence type="ECO:0000259" key="4">
    <source>
        <dbReference type="PROSITE" id="PS51077"/>
    </source>
</evidence>
<proteinExistence type="predicted"/>
<evidence type="ECO:0000256" key="2">
    <source>
        <dbReference type="ARBA" id="ARBA00023125"/>
    </source>
</evidence>
<comment type="caution">
    <text evidence="6">The sequence shown here is derived from an EMBL/GenBank/DDBJ whole genome shotgun (WGS) entry which is preliminary data.</text>
</comment>
<dbReference type="Proteomes" id="UP001595973">
    <property type="component" value="Unassembled WGS sequence"/>
</dbReference>
<dbReference type="Pfam" id="PF09339">
    <property type="entry name" value="HTH_IclR"/>
    <property type="match status" value="1"/>
</dbReference>
<dbReference type="PROSITE" id="PS51078">
    <property type="entry name" value="ICLR_ED"/>
    <property type="match status" value="1"/>
</dbReference>
<keyword evidence="2" id="KW-0238">DNA-binding</keyword>
<dbReference type="PANTHER" id="PTHR30136">
    <property type="entry name" value="HELIX-TURN-HELIX TRANSCRIPTIONAL REGULATOR, ICLR FAMILY"/>
    <property type="match status" value="1"/>
</dbReference>
<keyword evidence="3" id="KW-0804">Transcription</keyword>
<dbReference type="InterPro" id="IPR014757">
    <property type="entry name" value="Tscrpt_reg_IclR_C"/>
</dbReference>
<dbReference type="InterPro" id="IPR005471">
    <property type="entry name" value="Tscrpt_reg_IclR_N"/>
</dbReference>
<dbReference type="PANTHER" id="PTHR30136:SF33">
    <property type="entry name" value="TRANSCRIPTIONAL REGULATORY PROTEIN"/>
    <property type="match status" value="1"/>
</dbReference>
<accession>A0ABV9KAC1</accession>
<dbReference type="SMART" id="SM00346">
    <property type="entry name" value="HTH_ICLR"/>
    <property type="match status" value="1"/>
</dbReference>
<evidence type="ECO:0000313" key="7">
    <source>
        <dbReference type="Proteomes" id="UP001595973"/>
    </source>
</evidence>
<sequence length="298" mass="32937">MTRISFVSTYLLILFVLSDIRTFSRQQEQSKARTNLEKDERDPDFATTLAKGLTILSAFRPSRLRMSNAELAEIAGITRPTAARLTYTLAKMGYLKAEKSKYRLGWRVVSLGLPLISSLRFLQLAKPSVDRLAQDVGGTVSIGVIDSTNFMYLETARANENIWSSPDVGTVGPLLRATVGHALCSLLTDDELEQKIDAIRRKTPDDWTAHGGAFLKGIEDCRQTGASIIKGDWVPETNSVGAALFRNADGEAFAINCRVPIHRLRPGQFEEEVVPRLKSLASAIRAHAAHAKEDRLIK</sequence>
<evidence type="ECO:0000256" key="3">
    <source>
        <dbReference type="ARBA" id="ARBA00023163"/>
    </source>
</evidence>
<reference evidence="7" key="1">
    <citation type="journal article" date="2019" name="Int. J. Syst. Evol. Microbiol.">
        <title>The Global Catalogue of Microorganisms (GCM) 10K type strain sequencing project: providing services to taxonomists for standard genome sequencing and annotation.</title>
        <authorList>
            <consortium name="The Broad Institute Genomics Platform"/>
            <consortium name="The Broad Institute Genome Sequencing Center for Infectious Disease"/>
            <person name="Wu L."/>
            <person name="Ma J."/>
        </authorList>
    </citation>
    <scope>NUCLEOTIDE SEQUENCE [LARGE SCALE GENOMIC DNA]</scope>
    <source>
        <strain evidence="7">CGMCC 4.7283</strain>
    </source>
</reference>
<dbReference type="Gene3D" id="3.30.450.40">
    <property type="match status" value="1"/>
</dbReference>
<evidence type="ECO:0000313" key="6">
    <source>
        <dbReference type="EMBL" id="MFC4667137.1"/>
    </source>
</evidence>